<evidence type="ECO:0000256" key="2">
    <source>
        <dbReference type="ARBA" id="ARBA00022475"/>
    </source>
</evidence>
<evidence type="ECO:0000256" key="3">
    <source>
        <dbReference type="ARBA" id="ARBA00022692"/>
    </source>
</evidence>
<sequence>MLKYLLLVMLLCSVIVSQADDTLDLDYQKYLTKKAEPIKFPTATYVVSVISVIFIIFIVVITFVKKLWFPHGKLPEGKRLVLRETIYLGNKTFLHAVQIKDKLMIIGVSPHNISNVTELNIDESEESSAQKKSFVTVLEETMKNSRKS</sequence>
<dbReference type="EMBL" id="AP019860">
    <property type="protein sequence ID" value="BBM84998.1"/>
    <property type="molecule type" value="Genomic_DNA"/>
</dbReference>
<evidence type="ECO:0000256" key="5">
    <source>
        <dbReference type="ARBA" id="ARBA00023136"/>
    </source>
</evidence>
<feature type="signal peptide" evidence="7">
    <location>
        <begin position="1"/>
        <end position="19"/>
    </location>
</feature>
<comment type="subcellular location">
    <subcellularLocation>
        <location evidence="1">Cell membrane</location>
    </subcellularLocation>
</comment>
<keyword evidence="5 6" id="KW-0472">Membrane</keyword>
<proteinExistence type="predicted"/>
<dbReference type="KEGG" id="uam:UABAM_03361"/>
<organism evidence="8 9">
    <name type="scientific">Uabimicrobium amorphum</name>
    <dbReference type="NCBI Taxonomy" id="2596890"/>
    <lineage>
        <taxon>Bacteria</taxon>
        <taxon>Pseudomonadati</taxon>
        <taxon>Planctomycetota</taxon>
        <taxon>Candidatus Uabimicrobiia</taxon>
        <taxon>Candidatus Uabimicrobiales</taxon>
        <taxon>Candidatus Uabimicrobiaceae</taxon>
        <taxon>Candidatus Uabimicrobium</taxon>
    </lineage>
</organism>
<dbReference type="InterPro" id="IPR022781">
    <property type="entry name" value="Flagellar_biosynth_FliO"/>
</dbReference>
<keyword evidence="2" id="KW-1003">Cell membrane</keyword>
<gene>
    <name evidence="8" type="ORF">UABAM_03361</name>
</gene>
<evidence type="ECO:0000313" key="9">
    <source>
        <dbReference type="Proteomes" id="UP000326354"/>
    </source>
</evidence>
<feature type="chain" id="PRO_5025006353" description="Flagellar protein" evidence="7">
    <location>
        <begin position="20"/>
        <end position="148"/>
    </location>
</feature>
<dbReference type="RefSeq" id="WP_151969122.1">
    <property type="nucleotide sequence ID" value="NZ_AP019860.1"/>
</dbReference>
<keyword evidence="7" id="KW-0732">Signal</keyword>
<dbReference type="GO" id="GO:0016020">
    <property type="term" value="C:membrane"/>
    <property type="evidence" value="ECO:0007669"/>
    <property type="project" value="InterPro"/>
</dbReference>
<dbReference type="Proteomes" id="UP000326354">
    <property type="component" value="Chromosome"/>
</dbReference>
<name>A0A5S9F3Y8_UABAM</name>
<evidence type="ECO:0000256" key="1">
    <source>
        <dbReference type="ARBA" id="ARBA00004236"/>
    </source>
</evidence>
<accession>A0A5S9F3Y8</accession>
<dbReference type="GO" id="GO:0044781">
    <property type="term" value="P:bacterial-type flagellum organization"/>
    <property type="evidence" value="ECO:0007669"/>
    <property type="project" value="InterPro"/>
</dbReference>
<evidence type="ECO:0000313" key="8">
    <source>
        <dbReference type="EMBL" id="BBM84998.1"/>
    </source>
</evidence>
<dbReference type="AlphaFoldDB" id="A0A5S9F3Y8"/>
<keyword evidence="4 6" id="KW-1133">Transmembrane helix</keyword>
<keyword evidence="9" id="KW-1185">Reference proteome</keyword>
<evidence type="ECO:0008006" key="10">
    <source>
        <dbReference type="Google" id="ProtNLM"/>
    </source>
</evidence>
<protein>
    <recommendedName>
        <fullName evidence="10">Flagellar protein</fullName>
    </recommendedName>
</protein>
<evidence type="ECO:0000256" key="6">
    <source>
        <dbReference type="SAM" id="Phobius"/>
    </source>
</evidence>
<keyword evidence="3 6" id="KW-0812">Transmembrane</keyword>
<dbReference type="Pfam" id="PF04347">
    <property type="entry name" value="FliO"/>
    <property type="match status" value="1"/>
</dbReference>
<feature type="transmembrane region" description="Helical" evidence="6">
    <location>
        <begin position="43"/>
        <end position="64"/>
    </location>
</feature>
<evidence type="ECO:0000256" key="4">
    <source>
        <dbReference type="ARBA" id="ARBA00022989"/>
    </source>
</evidence>
<reference evidence="8 9" key="1">
    <citation type="submission" date="2019-08" db="EMBL/GenBank/DDBJ databases">
        <title>Complete genome sequence of Candidatus Uab amorphum.</title>
        <authorList>
            <person name="Shiratori T."/>
            <person name="Suzuki S."/>
            <person name="Kakizawa Y."/>
            <person name="Ishida K."/>
        </authorList>
    </citation>
    <scope>NUCLEOTIDE SEQUENCE [LARGE SCALE GENOMIC DNA]</scope>
    <source>
        <strain evidence="8 9">SRT547</strain>
    </source>
</reference>
<evidence type="ECO:0000256" key="7">
    <source>
        <dbReference type="SAM" id="SignalP"/>
    </source>
</evidence>